<dbReference type="PIRSF" id="PIRSF016184">
    <property type="entry name" value="PhzC_PhzF"/>
    <property type="match status" value="1"/>
</dbReference>
<sequence>MSLHVTMVQACQRAGRGGSLTAVADETTLSDAERRAVPVRAGASHAAFVSLREDGVVALRFFTATGELPACGHGTVAALAVLARRAGARQYEAVLSSGGRTFLGQASGAGDRYRAAFDPGPVELGDPAWPDSEPVLAALGLDPREVEVRIASVGRARMLVRVRDRRVLAELAPDPARLRQACDRLGLLGCYVYSGPSTDGRAAARMFAPSIGVPEDIANANSTACLAAVLAGQGAAGVEVDMGDTLGQPATVTATSSPGPGGPAIRVGGIATIVGASSGSRSHPGTLTEL</sequence>
<keyword evidence="4" id="KW-1185">Reference proteome</keyword>
<dbReference type="InterPro" id="IPR003719">
    <property type="entry name" value="Phenazine_PhzF-like"/>
</dbReference>
<evidence type="ECO:0000256" key="2">
    <source>
        <dbReference type="ARBA" id="ARBA00023235"/>
    </source>
</evidence>
<evidence type="ECO:0000256" key="1">
    <source>
        <dbReference type="ARBA" id="ARBA00008270"/>
    </source>
</evidence>
<organism evidence="3 4">
    <name type="scientific">Amycolatopsis cynarae</name>
    <dbReference type="NCBI Taxonomy" id="2995223"/>
    <lineage>
        <taxon>Bacteria</taxon>
        <taxon>Bacillati</taxon>
        <taxon>Actinomycetota</taxon>
        <taxon>Actinomycetes</taxon>
        <taxon>Pseudonocardiales</taxon>
        <taxon>Pseudonocardiaceae</taxon>
        <taxon>Amycolatopsis</taxon>
    </lineage>
</organism>
<comment type="similarity">
    <text evidence="1">Belongs to the PhzF family.</text>
</comment>
<dbReference type="RefSeq" id="WP_268758595.1">
    <property type="nucleotide sequence ID" value="NZ_CP113836.1"/>
</dbReference>
<proteinExistence type="inferred from homology"/>
<name>A0ABY7BBJ2_9PSEU</name>
<dbReference type="EMBL" id="CP113836">
    <property type="protein sequence ID" value="WAL68503.1"/>
    <property type="molecule type" value="Genomic_DNA"/>
</dbReference>
<evidence type="ECO:0000313" key="4">
    <source>
        <dbReference type="Proteomes" id="UP001163203"/>
    </source>
</evidence>
<dbReference type="PANTHER" id="PTHR13774">
    <property type="entry name" value="PHENAZINE BIOSYNTHESIS PROTEIN"/>
    <property type="match status" value="1"/>
</dbReference>
<dbReference type="Proteomes" id="UP001163203">
    <property type="component" value="Chromosome"/>
</dbReference>
<dbReference type="SUPFAM" id="SSF54506">
    <property type="entry name" value="Diaminopimelate epimerase-like"/>
    <property type="match status" value="1"/>
</dbReference>
<accession>A0ABY7BBJ2</accession>
<dbReference type="Pfam" id="PF02567">
    <property type="entry name" value="PhzC-PhzF"/>
    <property type="match status" value="1"/>
</dbReference>
<dbReference type="PANTHER" id="PTHR13774:SF39">
    <property type="entry name" value="BIOSYNTHESIS PROTEIN, PUTATIVE-RELATED"/>
    <property type="match status" value="1"/>
</dbReference>
<keyword evidence="2" id="KW-0413">Isomerase</keyword>
<dbReference type="Gene3D" id="3.10.310.10">
    <property type="entry name" value="Diaminopimelate Epimerase, Chain A, domain 1"/>
    <property type="match status" value="2"/>
</dbReference>
<protein>
    <submittedName>
        <fullName evidence="3">PhzF family phenazine biosynthesis protein</fullName>
    </submittedName>
</protein>
<gene>
    <name evidence="3" type="ORF">ORV05_12255</name>
</gene>
<evidence type="ECO:0000313" key="3">
    <source>
        <dbReference type="EMBL" id="WAL68503.1"/>
    </source>
</evidence>
<reference evidence="3" key="1">
    <citation type="submission" date="2022-11" db="EMBL/GenBank/DDBJ databases">
        <authorList>
            <person name="Mo P."/>
        </authorList>
    </citation>
    <scope>NUCLEOTIDE SEQUENCE</scope>
    <source>
        <strain evidence="3">HUAS 11-8</strain>
    </source>
</reference>